<sequence length="53" mass="6193">MSNKIDLQLADLPLLLRFIPADSREVWIQVGMGLKVEFGEAAFDDWDDWSQRR</sequence>
<evidence type="ECO:0000313" key="3">
    <source>
        <dbReference type="Proteomes" id="UP000199250"/>
    </source>
</evidence>
<evidence type="ECO:0000313" key="2">
    <source>
        <dbReference type="EMBL" id="SEJ63568.1"/>
    </source>
</evidence>
<protein>
    <submittedName>
        <fullName evidence="2">Primase C terminal 2 (PriCT-2)</fullName>
    </submittedName>
</protein>
<dbReference type="AlphaFoldDB" id="A0A1H7ADW2"/>
<name>A0A1H7ADW2_9GAMM</name>
<feature type="domain" description="Primase C-terminal 2" evidence="1">
    <location>
        <begin position="15"/>
        <end position="52"/>
    </location>
</feature>
<proteinExistence type="predicted"/>
<evidence type="ECO:0000259" key="1">
    <source>
        <dbReference type="Pfam" id="PF08707"/>
    </source>
</evidence>
<organism evidence="2 3">
    <name type="scientific">Azotobacter beijerinckii</name>
    <dbReference type="NCBI Taxonomy" id="170623"/>
    <lineage>
        <taxon>Bacteria</taxon>
        <taxon>Pseudomonadati</taxon>
        <taxon>Pseudomonadota</taxon>
        <taxon>Gammaproteobacteria</taxon>
        <taxon>Pseudomonadales</taxon>
        <taxon>Pseudomonadaceae</taxon>
        <taxon>Azotobacter</taxon>
    </lineage>
</organism>
<dbReference type="Proteomes" id="UP000199250">
    <property type="component" value="Unassembled WGS sequence"/>
</dbReference>
<dbReference type="GO" id="GO:0016817">
    <property type="term" value="F:hydrolase activity, acting on acid anhydrides"/>
    <property type="evidence" value="ECO:0007669"/>
    <property type="project" value="InterPro"/>
</dbReference>
<dbReference type="InterPro" id="IPR014819">
    <property type="entry name" value="PriCT_2"/>
</dbReference>
<dbReference type="RefSeq" id="WP_090736239.1">
    <property type="nucleotide sequence ID" value="NZ_FNYQ01000171.1"/>
</dbReference>
<accession>A0A1H7ADW2</accession>
<gene>
    <name evidence="2" type="ORF">SAMN04244572_04730</name>
</gene>
<dbReference type="EMBL" id="FNYQ01000171">
    <property type="protein sequence ID" value="SEJ63568.1"/>
    <property type="molecule type" value="Genomic_DNA"/>
</dbReference>
<dbReference type="Pfam" id="PF08707">
    <property type="entry name" value="PriCT_2"/>
    <property type="match status" value="1"/>
</dbReference>
<dbReference type="OrthoDB" id="9763644at2"/>
<reference evidence="2 3" key="1">
    <citation type="submission" date="2016-10" db="EMBL/GenBank/DDBJ databases">
        <authorList>
            <person name="de Groot N.N."/>
        </authorList>
    </citation>
    <scope>NUCLEOTIDE SEQUENCE [LARGE SCALE GENOMIC DNA]</scope>
    <source>
        <strain evidence="2 3">DSM 373</strain>
    </source>
</reference>